<dbReference type="Pfam" id="PF00795">
    <property type="entry name" value="CN_hydrolase"/>
    <property type="match status" value="1"/>
</dbReference>
<proteinExistence type="predicted"/>
<dbReference type="InterPro" id="IPR036526">
    <property type="entry name" value="C-N_Hydrolase_sf"/>
</dbReference>
<dbReference type="SUPFAM" id="SSF56317">
    <property type="entry name" value="Carbon-nitrogen hydrolase"/>
    <property type="match status" value="1"/>
</dbReference>
<dbReference type="Proteomes" id="UP000257045">
    <property type="component" value="Unassembled WGS sequence"/>
</dbReference>
<gene>
    <name evidence="3" type="ORF">CQA58_07210</name>
</gene>
<dbReference type="PANTHER" id="PTHR43674">
    <property type="entry name" value="NITRILASE C965.09-RELATED"/>
    <property type="match status" value="1"/>
</dbReference>
<keyword evidence="4" id="KW-1185">Reference proteome</keyword>
<evidence type="ECO:0000313" key="4">
    <source>
        <dbReference type="Proteomes" id="UP000257045"/>
    </source>
</evidence>
<organism evidence="3 4">
    <name type="scientific">Helicobacter brantae</name>
    <dbReference type="NCBI Taxonomy" id="375927"/>
    <lineage>
        <taxon>Bacteria</taxon>
        <taxon>Pseudomonadati</taxon>
        <taxon>Campylobacterota</taxon>
        <taxon>Epsilonproteobacteria</taxon>
        <taxon>Campylobacterales</taxon>
        <taxon>Helicobacteraceae</taxon>
        <taxon>Helicobacter</taxon>
    </lineage>
</organism>
<dbReference type="PROSITE" id="PS50263">
    <property type="entry name" value="CN_HYDROLASE"/>
    <property type="match status" value="1"/>
</dbReference>
<keyword evidence="1 3" id="KW-0378">Hydrolase</keyword>
<evidence type="ECO:0000259" key="2">
    <source>
        <dbReference type="PROSITE" id="PS50263"/>
    </source>
</evidence>
<dbReference type="InterPro" id="IPR003010">
    <property type="entry name" value="C-N_Hydrolase"/>
</dbReference>
<sequence>MTSKKVYALQFKRKEDFASNLSNVVGFIERCVRHSIVCTADLILTGFAFDRLSEASEFSKKALEQYLEVSGEKTLITSVIEEVNGDFYNNIKVIKNRSIIYSQSKTQLFPLNEEERYMRSGCKEDIGFFEIDGIKCAVMNCFELRFVDLWQRVRGAEVVFILAQWDKERKHHFEVLSQALAITNQCFVVASDCANMGMSKASSIINPFGKVCKDGKRGVVCMDIKLEEVKEMRNFLRVGLENEC</sequence>
<accession>A0A3D8IVV8</accession>
<dbReference type="AlphaFoldDB" id="A0A3D8IVV8"/>
<dbReference type="RefSeq" id="WP_115570039.1">
    <property type="nucleotide sequence ID" value="NZ_NXLV01000016.1"/>
</dbReference>
<name>A0A3D8IVV8_9HELI</name>
<dbReference type="OrthoDB" id="9811121at2"/>
<reference evidence="3 4" key="1">
    <citation type="submission" date="2018-04" db="EMBL/GenBank/DDBJ databases">
        <title>Novel Campyloabacter and Helicobacter Species and Strains.</title>
        <authorList>
            <person name="Mannion A.J."/>
            <person name="Shen Z."/>
            <person name="Fox J.G."/>
        </authorList>
    </citation>
    <scope>NUCLEOTIDE SEQUENCE [LARGE SCALE GENOMIC DNA]</scope>
    <source>
        <strain evidence="3 4">MIT 04-9366</strain>
    </source>
</reference>
<comment type="caution">
    <text evidence="3">The sequence shown here is derived from an EMBL/GenBank/DDBJ whole genome shotgun (WGS) entry which is preliminary data.</text>
</comment>
<evidence type="ECO:0000313" key="3">
    <source>
        <dbReference type="EMBL" id="RDU69352.1"/>
    </source>
</evidence>
<dbReference type="GO" id="GO:0050126">
    <property type="term" value="F:N-carbamoylputrescine amidase activity"/>
    <property type="evidence" value="ECO:0007669"/>
    <property type="project" value="TreeGrafter"/>
</dbReference>
<dbReference type="Gene3D" id="3.60.110.10">
    <property type="entry name" value="Carbon-nitrogen hydrolase"/>
    <property type="match status" value="1"/>
</dbReference>
<dbReference type="GO" id="GO:0033388">
    <property type="term" value="P:putrescine biosynthetic process from arginine"/>
    <property type="evidence" value="ECO:0007669"/>
    <property type="project" value="TreeGrafter"/>
</dbReference>
<evidence type="ECO:0000256" key="1">
    <source>
        <dbReference type="ARBA" id="ARBA00022801"/>
    </source>
</evidence>
<dbReference type="PANTHER" id="PTHR43674:SF2">
    <property type="entry name" value="BETA-UREIDOPROPIONASE"/>
    <property type="match status" value="1"/>
</dbReference>
<dbReference type="InterPro" id="IPR050345">
    <property type="entry name" value="Aliph_Amidase/BUP"/>
</dbReference>
<protein>
    <submittedName>
        <fullName evidence="3">Carbon-nitrogen hydrolase family protein</fullName>
    </submittedName>
</protein>
<feature type="domain" description="CN hydrolase" evidence="2">
    <location>
        <begin position="1"/>
        <end position="231"/>
    </location>
</feature>
<dbReference type="EMBL" id="NXLV01000016">
    <property type="protein sequence ID" value="RDU69352.1"/>
    <property type="molecule type" value="Genomic_DNA"/>
</dbReference>